<feature type="compositionally biased region" description="Basic residues" evidence="1">
    <location>
        <begin position="354"/>
        <end position="366"/>
    </location>
</feature>
<dbReference type="InterPro" id="IPR036047">
    <property type="entry name" value="F-box-like_dom_sf"/>
</dbReference>
<feature type="domain" description="KIB1-4 beta-propeller" evidence="3">
    <location>
        <begin position="90"/>
        <end position="260"/>
    </location>
</feature>
<feature type="compositionally biased region" description="Basic residues" evidence="1">
    <location>
        <begin position="325"/>
        <end position="334"/>
    </location>
</feature>
<dbReference type="InterPro" id="IPR050942">
    <property type="entry name" value="F-box_BR-signaling"/>
</dbReference>
<dbReference type="InterPro" id="IPR001810">
    <property type="entry name" value="F-box_dom"/>
</dbReference>
<name>A0AAV9EBT0_ACOCL</name>
<dbReference type="SUPFAM" id="SSF81383">
    <property type="entry name" value="F-box domain"/>
    <property type="match status" value="1"/>
</dbReference>
<dbReference type="AlphaFoldDB" id="A0AAV9EBT0"/>
<organism evidence="4 5">
    <name type="scientific">Acorus calamus</name>
    <name type="common">Sweet flag</name>
    <dbReference type="NCBI Taxonomy" id="4465"/>
    <lineage>
        <taxon>Eukaryota</taxon>
        <taxon>Viridiplantae</taxon>
        <taxon>Streptophyta</taxon>
        <taxon>Embryophyta</taxon>
        <taxon>Tracheophyta</taxon>
        <taxon>Spermatophyta</taxon>
        <taxon>Magnoliopsida</taxon>
        <taxon>Liliopsida</taxon>
        <taxon>Acoraceae</taxon>
        <taxon>Acorus</taxon>
    </lineage>
</organism>
<evidence type="ECO:0008006" key="6">
    <source>
        <dbReference type="Google" id="ProtNLM"/>
    </source>
</evidence>
<dbReference type="InterPro" id="IPR005174">
    <property type="entry name" value="KIB1-4_b-propeller"/>
</dbReference>
<evidence type="ECO:0000259" key="2">
    <source>
        <dbReference type="Pfam" id="PF00646"/>
    </source>
</evidence>
<dbReference type="PANTHER" id="PTHR44259">
    <property type="entry name" value="OS07G0183000 PROTEIN-RELATED"/>
    <property type="match status" value="1"/>
</dbReference>
<dbReference type="Gene3D" id="1.20.1280.50">
    <property type="match status" value="1"/>
</dbReference>
<accession>A0AAV9EBT0</accession>
<evidence type="ECO:0000259" key="3">
    <source>
        <dbReference type="Pfam" id="PF03478"/>
    </source>
</evidence>
<evidence type="ECO:0000313" key="4">
    <source>
        <dbReference type="EMBL" id="KAK1310945.1"/>
    </source>
</evidence>
<sequence>MNGWLLVRFEEEWSELPYDLLELILERLSLQESILFGGVCKSWHETFTHYKPPSDQHPYFSTLSYGLISHFFNVRTYDEESSPSPSLSSPLPDITEKHDDLCDASHGWLLMKPYRTSTIYLFNPFVKDDGSLIVIPNCPIKQYKYAFLLQPPNEFLVMVDSGDREIYYVRGGSSSGWCELLRPPYIATHFERVVPASSAIGTKHDIYYGIDEYGRLFVIDLHHRSITCLEELPLLNSCCRINLVGYAGEVFAVLKYGNIRRSNNGGGDDDEVGIIEGFNYRATVQEEVESSSVLPPPPPESDHSEANKGDGDQLMRKPIIDSKKGKSKKGKLQGKSRNDELNLQQQQQQPNSKRGGKSRKGVRGKRVICLGRMSIASATRPPPPPPLNVSSDHQQTSPVSSVFFFISPVNQSDGVSVLNEGAPCCPMGGDHLKSNSVITHIFAFLDG</sequence>
<dbReference type="Pfam" id="PF03478">
    <property type="entry name" value="Beta-prop_KIB1-4"/>
    <property type="match status" value="1"/>
</dbReference>
<feature type="domain" description="F-box" evidence="2">
    <location>
        <begin position="13"/>
        <end position="48"/>
    </location>
</feature>
<comment type="caution">
    <text evidence="4">The sequence shown here is derived from an EMBL/GenBank/DDBJ whole genome shotgun (WGS) entry which is preliminary data.</text>
</comment>
<gene>
    <name evidence="4" type="ORF">QJS10_CPA08g01920</name>
</gene>
<dbReference type="Proteomes" id="UP001180020">
    <property type="component" value="Unassembled WGS sequence"/>
</dbReference>
<dbReference type="EMBL" id="JAUJYO010000008">
    <property type="protein sequence ID" value="KAK1310945.1"/>
    <property type="molecule type" value="Genomic_DNA"/>
</dbReference>
<evidence type="ECO:0000256" key="1">
    <source>
        <dbReference type="SAM" id="MobiDB-lite"/>
    </source>
</evidence>
<keyword evidence="5" id="KW-1185">Reference proteome</keyword>
<feature type="compositionally biased region" description="Basic and acidic residues" evidence="1">
    <location>
        <begin position="300"/>
        <end position="324"/>
    </location>
</feature>
<reference evidence="4" key="2">
    <citation type="submission" date="2023-06" db="EMBL/GenBank/DDBJ databases">
        <authorList>
            <person name="Ma L."/>
            <person name="Liu K.-W."/>
            <person name="Li Z."/>
            <person name="Hsiao Y.-Y."/>
            <person name="Qi Y."/>
            <person name="Fu T."/>
            <person name="Tang G."/>
            <person name="Zhang D."/>
            <person name="Sun W.-H."/>
            <person name="Liu D.-K."/>
            <person name="Li Y."/>
            <person name="Chen G.-Z."/>
            <person name="Liu X.-D."/>
            <person name="Liao X.-Y."/>
            <person name="Jiang Y.-T."/>
            <person name="Yu X."/>
            <person name="Hao Y."/>
            <person name="Huang J."/>
            <person name="Zhao X.-W."/>
            <person name="Ke S."/>
            <person name="Chen Y.-Y."/>
            <person name="Wu W.-L."/>
            <person name="Hsu J.-L."/>
            <person name="Lin Y.-F."/>
            <person name="Huang M.-D."/>
            <person name="Li C.-Y."/>
            <person name="Huang L."/>
            <person name="Wang Z.-W."/>
            <person name="Zhao X."/>
            <person name="Zhong W.-Y."/>
            <person name="Peng D.-H."/>
            <person name="Ahmad S."/>
            <person name="Lan S."/>
            <person name="Zhang J.-S."/>
            <person name="Tsai W.-C."/>
            <person name="Van De Peer Y."/>
            <person name="Liu Z.-J."/>
        </authorList>
    </citation>
    <scope>NUCLEOTIDE SEQUENCE</scope>
    <source>
        <strain evidence="4">CP</strain>
        <tissue evidence="4">Leaves</tissue>
    </source>
</reference>
<dbReference type="Pfam" id="PF00646">
    <property type="entry name" value="F-box"/>
    <property type="match status" value="1"/>
</dbReference>
<evidence type="ECO:0000313" key="5">
    <source>
        <dbReference type="Proteomes" id="UP001180020"/>
    </source>
</evidence>
<reference evidence="4" key="1">
    <citation type="journal article" date="2023" name="Nat. Commun.">
        <title>Diploid and tetraploid genomes of Acorus and the evolution of monocots.</title>
        <authorList>
            <person name="Ma L."/>
            <person name="Liu K.W."/>
            <person name="Li Z."/>
            <person name="Hsiao Y.Y."/>
            <person name="Qi Y."/>
            <person name="Fu T."/>
            <person name="Tang G.D."/>
            <person name="Zhang D."/>
            <person name="Sun W.H."/>
            <person name="Liu D.K."/>
            <person name="Li Y."/>
            <person name="Chen G.Z."/>
            <person name="Liu X.D."/>
            <person name="Liao X.Y."/>
            <person name="Jiang Y.T."/>
            <person name="Yu X."/>
            <person name="Hao Y."/>
            <person name="Huang J."/>
            <person name="Zhao X.W."/>
            <person name="Ke S."/>
            <person name="Chen Y.Y."/>
            <person name="Wu W.L."/>
            <person name="Hsu J.L."/>
            <person name="Lin Y.F."/>
            <person name="Huang M.D."/>
            <person name="Li C.Y."/>
            <person name="Huang L."/>
            <person name="Wang Z.W."/>
            <person name="Zhao X."/>
            <person name="Zhong W.Y."/>
            <person name="Peng D.H."/>
            <person name="Ahmad S."/>
            <person name="Lan S."/>
            <person name="Zhang J.S."/>
            <person name="Tsai W.C."/>
            <person name="Van de Peer Y."/>
            <person name="Liu Z.J."/>
        </authorList>
    </citation>
    <scope>NUCLEOTIDE SEQUENCE</scope>
    <source>
        <strain evidence="4">CP</strain>
    </source>
</reference>
<feature type="region of interest" description="Disordered" evidence="1">
    <location>
        <begin position="286"/>
        <end position="394"/>
    </location>
</feature>
<protein>
    <recommendedName>
        <fullName evidence="6">F-box domain-containing protein</fullName>
    </recommendedName>
</protein>
<proteinExistence type="predicted"/>
<feature type="compositionally biased region" description="Low complexity" evidence="1">
    <location>
        <begin position="344"/>
        <end position="353"/>
    </location>
</feature>